<dbReference type="InterPro" id="IPR029787">
    <property type="entry name" value="Nucleotide_cyclase"/>
</dbReference>
<dbReference type="InterPro" id="IPR000160">
    <property type="entry name" value="GGDEF_dom"/>
</dbReference>
<dbReference type="PROSITE" id="PS50887">
    <property type="entry name" value="GGDEF"/>
    <property type="match status" value="1"/>
</dbReference>
<dbReference type="InterPro" id="IPR052155">
    <property type="entry name" value="Biofilm_reg_signaling"/>
</dbReference>
<dbReference type="SMART" id="SM00267">
    <property type="entry name" value="GGDEF"/>
    <property type="match status" value="1"/>
</dbReference>
<dbReference type="Gene3D" id="3.30.70.270">
    <property type="match status" value="1"/>
</dbReference>
<dbReference type="GO" id="GO:0052621">
    <property type="term" value="F:diguanylate cyclase activity"/>
    <property type="evidence" value="ECO:0007669"/>
    <property type="project" value="UniProtKB-EC"/>
</dbReference>
<protein>
    <submittedName>
        <fullName evidence="2">GGDEF domain-containing protein</fullName>
        <ecNumber evidence="2">2.7.7.65</ecNumber>
    </submittedName>
</protein>
<dbReference type="SUPFAM" id="SSF55073">
    <property type="entry name" value="Nucleotide cyclase"/>
    <property type="match status" value="1"/>
</dbReference>
<feature type="domain" description="GGDEF" evidence="1">
    <location>
        <begin position="358"/>
        <end position="489"/>
    </location>
</feature>
<name>A0ABU1D6H9_9BURK</name>
<comment type="caution">
    <text evidence="2">The sequence shown here is derived from an EMBL/GenBank/DDBJ whole genome shotgun (WGS) entry which is preliminary data.</text>
</comment>
<keyword evidence="2" id="KW-0808">Transferase</keyword>
<dbReference type="InterPro" id="IPR043128">
    <property type="entry name" value="Rev_trsase/Diguanyl_cyclase"/>
</dbReference>
<gene>
    <name evidence="2" type="ORF">Q8947_08625</name>
</gene>
<evidence type="ECO:0000313" key="2">
    <source>
        <dbReference type="EMBL" id="MDR4126044.1"/>
    </source>
</evidence>
<dbReference type="NCBIfam" id="TIGR00254">
    <property type="entry name" value="GGDEF"/>
    <property type="match status" value="1"/>
</dbReference>
<dbReference type="InterPro" id="IPR035965">
    <property type="entry name" value="PAS-like_dom_sf"/>
</dbReference>
<reference evidence="2 3" key="1">
    <citation type="submission" date="2023-08" db="EMBL/GenBank/DDBJ databases">
        <title>Alcaligenaceae gen. nov., a novel taxon isolated from the sludge of Yixing Pesticide Factory.</title>
        <authorList>
            <person name="Ruan L."/>
        </authorList>
    </citation>
    <scope>NUCLEOTIDE SEQUENCE [LARGE SCALE GENOMIC DNA]</scope>
    <source>
        <strain evidence="2 3">LG-2</strain>
    </source>
</reference>
<dbReference type="Proteomes" id="UP001232156">
    <property type="component" value="Unassembled WGS sequence"/>
</dbReference>
<dbReference type="CDD" id="cd01949">
    <property type="entry name" value="GGDEF"/>
    <property type="match status" value="1"/>
</dbReference>
<dbReference type="Gene3D" id="3.30.450.20">
    <property type="entry name" value="PAS domain"/>
    <property type="match status" value="1"/>
</dbReference>
<evidence type="ECO:0000313" key="3">
    <source>
        <dbReference type="Proteomes" id="UP001232156"/>
    </source>
</evidence>
<dbReference type="EC" id="2.7.7.65" evidence="2"/>
<evidence type="ECO:0000259" key="1">
    <source>
        <dbReference type="PROSITE" id="PS50887"/>
    </source>
</evidence>
<dbReference type="RefSeq" id="WP_165279702.1">
    <property type="nucleotide sequence ID" value="NZ_JAUZQE010000016.1"/>
</dbReference>
<dbReference type="SUPFAM" id="SSF55785">
    <property type="entry name" value="PYP-like sensor domain (PAS domain)"/>
    <property type="match status" value="2"/>
</dbReference>
<organism evidence="2 3">
    <name type="scientific">Yanghanlia caeni</name>
    <dbReference type="NCBI Taxonomy" id="3064283"/>
    <lineage>
        <taxon>Bacteria</taxon>
        <taxon>Pseudomonadati</taxon>
        <taxon>Pseudomonadota</taxon>
        <taxon>Betaproteobacteria</taxon>
        <taxon>Burkholderiales</taxon>
        <taxon>Alcaligenaceae</taxon>
        <taxon>Yanghanlia</taxon>
    </lineage>
</organism>
<keyword evidence="3" id="KW-1185">Reference proteome</keyword>
<dbReference type="PANTHER" id="PTHR44757:SF2">
    <property type="entry name" value="BIOFILM ARCHITECTURE MAINTENANCE PROTEIN MBAA"/>
    <property type="match status" value="1"/>
</dbReference>
<dbReference type="Pfam" id="PF00990">
    <property type="entry name" value="GGDEF"/>
    <property type="match status" value="1"/>
</dbReference>
<proteinExistence type="predicted"/>
<dbReference type="EMBL" id="JAUZQE010000016">
    <property type="protein sequence ID" value="MDR4126044.1"/>
    <property type="molecule type" value="Genomic_DNA"/>
</dbReference>
<keyword evidence="2" id="KW-0548">Nucleotidyltransferase</keyword>
<sequence>MKINVANVSAAETRLDLFDVSPTSMWLEDYSELKILFDTWRSQGVSDIRSHLRADPRRIAQCSGCIRLLRVNPRTLQLYGATSFDELAGNLDSVLRDDMHLAHIDELEQLWSGAGRFESQTVNYTLDGRRLDLLLKGVVLPGHEATWDRVLVIVEDITELETARRMLAESERYARGLFEHAPVSLWVQDFGAIRKLLDNLRECGITDFRTFTDVHPDFVERCLHEIRTIDVNQHTLSLFKAADKPTLLARLDEVFRDDSLATFREQLIDLWEGVIFQQREICSYTLEGSTLHNHMQFWIVPGHEAKWDLALVALTDITARKKAENYLEYLGQHDVLTGLKNRSFYTDELERLRRKGTYPITALVLDLNDLKEVNDELGHAAGDGLLRRAGEVISKAIDKPTQASRTGGDEFVILMPGADESAGQFLIENIEKLIALNNQYYTNLPLNVSIGMATCQSPDGLEDMLRRADLAMYEKKRAYHAARGEAGSV</sequence>
<dbReference type="PANTHER" id="PTHR44757">
    <property type="entry name" value="DIGUANYLATE CYCLASE DGCP"/>
    <property type="match status" value="1"/>
</dbReference>
<accession>A0ABU1D6H9</accession>